<reference evidence="3" key="1">
    <citation type="submission" date="2022-11" db="UniProtKB">
        <authorList>
            <consortium name="WormBaseParasite"/>
        </authorList>
    </citation>
    <scope>IDENTIFICATION</scope>
</reference>
<evidence type="ECO:0000256" key="1">
    <source>
        <dbReference type="SAM" id="Phobius"/>
    </source>
</evidence>
<keyword evidence="1" id="KW-0812">Transmembrane</keyword>
<evidence type="ECO:0000313" key="2">
    <source>
        <dbReference type="Proteomes" id="UP000887540"/>
    </source>
</evidence>
<sequence>MKPLTVIMFIVIFTWPITVILFALVRTYVPPENLTKVSLYMAWIFFFGVSSHYFVFFIFSKDYKQAFLRQLSCLPCGKKSSTVPVIRMLGTKSSSLAKLKNAPLPRNF</sequence>
<dbReference type="InterPro" id="IPR019424">
    <property type="entry name" value="7TM_GPCR_Srsx"/>
</dbReference>
<keyword evidence="1" id="KW-0472">Membrane</keyword>
<dbReference type="AlphaFoldDB" id="A0A914CPJ6"/>
<dbReference type="Pfam" id="PF10320">
    <property type="entry name" value="7TM_GPCR_Srsx"/>
    <property type="match status" value="1"/>
</dbReference>
<evidence type="ECO:0000313" key="3">
    <source>
        <dbReference type="WBParaSite" id="ACRNAN_scaffold1288.g17264.t1"/>
    </source>
</evidence>
<dbReference type="Proteomes" id="UP000887540">
    <property type="component" value="Unplaced"/>
</dbReference>
<feature type="transmembrane region" description="Helical" evidence="1">
    <location>
        <begin position="37"/>
        <end position="59"/>
    </location>
</feature>
<proteinExistence type="predicted"/>
<dbReference type="WBParaSite" id="ACRNAN_scaffold1288.g17264.t1">
    <property type="protein sequence ID" value="ACRNAN_scaffold1288.g17264.t1"/>
    <property type="gene ID" value="ACRNAN_scaffold1288.g17264"/>
</dbReference>
<feature type="transmembrane region" description="Helical" evidence="1">
    <location>
        <begin position="7"/>
        <end position="25"/>
    </location>
</feature>
<keyword evidence="2" id="KW-1185">Reference proteome</keyword>
<name>A0A914CPJ6_9BILA</name>
<dbReference type="SUPFAM" id="SSF81321">
    <property type="entry name" value="Family A G protein-coupled receptor-like"/>
    <property type="match status" value="1"/>
</dbReference>
<keyword evidence="1" id="KW-1133">Transmembrane helix</keyword>
<protein>
    <submittedName>
        <fullName evidence="3">G-protein coupled receptors family 1 profile domain-containing protein</fullName>
    </submittedName>
</protein>
<organism evidence="2 3">
    <name type="scientific">Acrobeloides nanus</name>
    <dbReference type="NCBI Taxonomy" id="290746"/>
    <lineage>
        <taxon>Eukaryota</taxon>
        <taxon>Metazoa</taxon>
        <taxon>Ecdysozoa</taxon>
        <taxon>Nematoda</taxon>
        <taxon>Chromadorea</taxon>
        <taxon>Rhabditida</taxon>
        <taxon>Tylenchina</taxon>
        <taxon>Cephalobomorpha</taxon>
        <taxon>Cephaloboidea</taxon>
        <taxon>Cephalobidae</taxon>
        <taxon>Acrobeloides</taxon>
    </lineage>
</organism>
<dbReference type="Gene3D" id="1.20.1070.10">
    <property type="entry name" value="Rhodopsin 7-helix transmembrane proteins"/>
    <property type="match status" value="1"/>
</dbReference>
<accession>A0A914CPJ6</accession>